<feature type="transmembrane region" description="Helical" evidence="2">
    <location>
        <begin position="265"/>
        <end position="284"/>
    </location>
</feature>
<dbReference type="EMBL" id="ASPP01011012">
    <property type="protein sequence ID" value="ETO22137.1"/>
    <property type="molecule type" value="Genomic_DNA"/>
</dbReference>
<reference evidence="3 4" key="1">
    <citation type="journal article" date="2013" name="Curr. Biol.">
        <title>The Genome of the Foraminiferan Reticulomyxa filosa.</title>
        <authorList>
            <person name="Glockner G."/>
            <person name="Hulsmann N."/>
            <person name="Schleicher M."/>
            <person name="Noegel A.A."/>
            <person name="Eichinger L."/>
            <person name="Gallinger C."/>
            <person name="Pawlowski J."/>
            <person name="Sierra R."/>
            <person name="Euteneuer U."/>
            <person name="Pillet L."/>
            <person name="Moustafa A."/>
            <person name="Platzer M."/>
            <person name="Groth M."/>
            <person name="Szafranski K."/>
            <person name="Schliwa M."/>
        </authorList>
    </citation>
    <scope>NUCLEOTIDE SEQUENCE [LARGE SCALE GENOMIC DNA]</scope>
</reference>
<keyword evidence="2" id="KW-0812">Transmembrane</keyword>
<dbReference type="Proteomes" id="UP000023152">
    <property type="component" value="Unassembled WGS sequence"/>
</dbReference>
<gene>
    <name evidence="3" type="ORF">RFI_15068</name>
</gene>
<keyword evidence="2" id="KW-1133">Transmembrane helix</keyword>
<organism evidence="3 4">
    <name type="scientific">Reticulomyxa filosa</name>
    <dbReference type="NCBI Taxonomy" id="46433"/>
    <lineage>
        <taxon>Eukaryota</taxon>
        <taxon>Sar</taxon>
        <taxon>Rhizaria</taxon>
        <taxon>Retaria</taxon>
        <taxon>Foraminifera</taxon>
        <taxon>Monothalamids</taxon>
        <taxon>Reticulomyxidae</taxon>
        <taxon>Reticulomyxa</taxon>
    </lineage>
</organism>
<evidence type="ECO:0000313" key="4">
    <source>
        <dbReference type="Proteomes" id="UP000023152"/>
    </source>
</evidence>
<comment type="caution">
    <text evidence="3">The sequence shown here is derived from an EMBL/GenBank/DDBJ whole genome shotgun (WGS) entry which is preliminary data.</text>
</comment>
<dbReference type="AlphaFoldDB" id="X6NA06"/>
<feature type="transmembrane region" description="Helical" evidence="2">
    <location>
        <begin position="149"/>
        <end position="168"/>
    </location>
</feature>
<feature type="transmembrane region" description="Helical" evidence="2">
    <location>
        <begin position="111"/>
        <end position="129"/>
    </location>
</feature>
<proteinExistence type="predicted"/>
<feature type="transmembrane region" description="Helical" evidence="2">
    <location>
        <begin position="12"/>
        <end position="39"/>
    </location>
</feature>
<name>X6NA06_RETFI</name>
<evidence type="ECO:0000256" key="1">
    <source>
        <dbReference type="SAM" id="MobiDB-lite"/>
    </source>
</evidence>
<feature type="compositionally biased region" description="Polar residues" evidence="1">
    <location>
        <begin position="327"/>
        <end position="338"/>
    </location>
</feature>
<keyword evidence="4" id="KW-1185">Reference proteome</keyword>
<feature type="transmembrane region" description="Helical" evidence="2">
    <location>
        <begin position="175"/>
        <end position="194"/>
    </location>
</feature>
<evidence type="ECO:0000256" key="2">
    <source>
        <dbReference type="SAM" id="Phobius"/>
    </source>
</evidence>
<evidence type="ECO:0000313" key="3">
    <source>
        <dbReference type="EMBL" id="ETO22137.1"/>
    </source>
</evidence>
<feature type="region of interest" description="Disordered" evidence="1">
    <location>
        <begin position="318"/>
        <end position="338"/>
    </location>
</feature>
<feature type="transmembrane region" description="Helical" evidence="2">
    <location>
        <begin position="59"/>
        <end position="77"/>
    </location>
</feature>
<accession>X6NA06</accession>
<keyword evidence="2" id="KW-0472">Membrane</keyword>
<feature type="transmembrane region" description="Helical" evidence="2">
    <location>
        <begin position="214"/>
        <end position="234"/>
    </location>
</feature>
<protein>
    <submittedName>
        <fullName evidence="3">Uncharacterized protein</fullName>
    </submittedName>
</protein>
<sequence>MHSLWSSRYYVVILFFYFSIVYTFFCGKTIFVIKIFDILTNFSKSFVKGYEDTGLKQNNFIGIFSYLVIISIIQWLTSSNCSYEYAKTLLPKIGISEKQFEGVNLQMTNSVCLWIELLLCSLVNVSIVIRKWLCILHVRTSFIQQHLSIVTFSLFSLLLYHLLLIVITYNSRISILFGCVVVILMFGHVWQIFYAAVNATKVHMRCFLNTNTTVFVSLNCGFSIGWALLSGLLLSNMHTKKKIIQIILDLMFPAFYQSWRLVIRFFVHVFNITTINLFLCVFSLSYRWNNVILCVTPNTQLSTLGDEDNESFKIKRSSSLDGRLPNNKGQTQGEREALQNTSGKYHKNIIRQPSINNSFDELTFDTTIDLI</sequence>